<dbReference type="Proteomes" id="UP001467690">
    <property type="component" value="Unassembled WGS sequence"/>
</dbReference>
<dbReference type="InterPro" id="IPR013396">
    <property type="entry name" value="CRISPR-assoc_prot_Csy4"/>
</dbReference>
<dbReference type="NCBIfam" id="TIGR02563">
    <property type="entry name" value="cas_Csy4"/>
    <property type="match status" value="1"/>
</dbReference>
<dbReference type="EMBL" id="JBELOE010000254">
    <property type="protein sequence ID" value="MER2493156.1"/>
    <property type="molecule type" value="Genomic_DNA"/>
</dbReference>
<reference evidence="1 2" key="1">
    <citation type="submission" date="2024-06" db="EMBL/GenBank/DDBJ databases">
        <authorList>
            <person name="Chen R.Y."/>
        </authorList>
    </citation>
    <scope>NUCLEOTIDE SEQUENCE [LARGE SCALE GENOMIC DNA]</scope>
    <source>
        <strain evidence="1 2">D2</strain>
    </source>
</reference>
<dbReference type="RefSeq" id="WP_350402484.1">
    <property type="nucleotide sequence ID" value="NZ_JBELOE010000254.1"/>
</dbReference>
<name>A0ABV1RJN6_9ALTE</name>
<dbReference type="Pfam" id="PF09618">
    <property type="entry name" value="Cas_Csy4"/>
    <property type="match status" value="1"/>
</dbReference>
<evidence type="ECO:0000313" key="2">
    <source>
        <dbReference type="Proteomes" id="UP001467690"/>
    </source>
</evidence>
<comment type="caution">
    <text evidence="1">The sequence shown here is derived from an EMBL/GenBank/DDBJ whole genome shotgun (WGS) entry which is preliminary data.</text>
</comment>
<evidence type="ECO:0000313" key="1">
    <source>
        <dbReference type="EMBL" id="MER2493156.1"/>
    </source>
</evidence>
<organism evidence="1 2">
    <name type="scientific">Catenovulum sediminis</name>
    <dbReference type="NCBI Taxonomy" id="1740262"/>
    <lineage>
        <taxon>Bacteria</taxon>
        <taxon>Pseudomonadati</taxon>
        <taxon>Pseudomonadota</taxon>
        <taxon>Gammaproteobacteria</taxon>
        <taxon>Alteromonadales</taxon>
        <taxon>Alteromonadaceae</taxon>
        <taxon>Catenovulum</taxon>
    </lineage>
</organism>
<dbReference type="InterPro" id="IPR042564">
    <property type="entry name" value="CRISPR-Cas6/Csy4_sf"/>
</dbReference>
<gene>
    <name evidence="1" type="primary">cas6f</name>
    <name evidence="1" type="ORF">ABS311_14840</name>
</gene>
<accession>A0ABV1RJN6</accession>
<keyword evidence="2" id="KW-1185">Reference proteome</keyword>
<dbReference type="CDD" id="cd09739">
    <property type="entry name" value="Cas6_I-F"/>
    <property type="match status" value="1"/>
</dbReference>
<dbReference type="Gene3D" id="3.30.70.2540">
    <property type="entry name" value="CRISPR-associated endoribonuclease Cas6/Csy4"/>
    <property type="match status" value="1"/>
</dbReference>
<sequence>MQFYCEIKVLPDPEASEPVLVNNLMSKFHRTLVNLKMTDIGVSFPNYAKTLGDTVRFHSSEQSLNKLLETNWLKGLRDYCEVSAILPIPSKVQYRTVSRVQSKSVYNKRKRSVAKGWLTEREAEIKIDDSQQKTLKLPFLQLNSSSTQQDNIKLFVKHGELQTKSSTGTFNSYGLSKSATVPWF</sequence>
<protein>
    <submittedName>
        <fullName evidence="1">Type I-F CRISPR-associated endoribonuclease Cas6/Csy4</fullName>
    </submittedName>
</protein>
<proteinExistence type="predicted"/>